<keyword evidence="3" id="KW-1185">Reference proteome</keyword>
<dbReference type="AlphaFoldDB" id="A0A319EUH3"/>
<organism evidence="2 3">
    <name type="scientific">Aspergillus sclerotiicarbonarius (strain CBS 121057 / IBT 28362)</name>
    <dbReference type="NCBI Taxonomy" id="1448318"/>
    <lineage>
        <taxon>Eukaryota</taxon>
        <taxon>Fungi</taxon>
        <taxon>Dikarya</taxon>
        <taxon>Ascomycota</taxon>
        <taxon>Pezizomycotina</taxon>
        <taxon>Eurotiomycetes</taxon>
        <taxon>Eurotiomycetidae</taxon>
        <taxon>Eurotiales</taxon>
        <taxon>Aspergillaceae</taxon>
        <taxon>Aspergillus</taxon>
        <taxon>Aspergillus subgen. Circumdati</taxon>
    </lineage>
</organism>
<sequence>MKPAILAILTTATTAMASPQQPLGPTITLSETHASISADGNTGMMDMNVQNPVYQNMNNIPCAITWNPNNMIPSSMDFDCHNGVYNISFPNGLSDIATFSLAVKYQSMMALYNLGPGGDWLCQFNTNETTREYCYLGGTIGYMPPN</sequence>
<keyword evidence="1" id="KW-0732">Signal</keyword>
<proteinExistence type="predicted"/>
<feature type="chain" id="PRO_5016252520" description="AA1-like domain-containing protein" evidence="1">
    <location>
        <begin position="18"/>
        <end position="146"/>
    </location>
</feature>
<evidence type="ECO:0000313" key="2">
    <source>
        <dbReference type="EMBL" id="PYI11318.1"/>
    </source>
</evidence>
<dbReference type="OrthoDB" id="4416590at2759"/>
<name>A0A319EUH3_ASPSB</name>
<reference evidence="2 3" key="1">
    <citation type="submission" date="2018-02" db="EMBL/GenBank/DDBJ databases">
        <title>The genomes of Aspergillus section Nigri reveals drivers in fungal speciation.</title>
        <authorList>
            <consortium name="DOE Joint Genome Institute"/>
            <person name="Vesth T.C."/>
            <person name="Nybo J."/>
            <person name="Theobald S."/>
            <person name="Brandl J."/>
            <person name="Frisvad J.C."/>
            <person name="Nielsen K.F."/>
            <person name="Lyhne E.K."/>
            <person name="Kogle M.E."/>
            <person name="Kuo A."/>
            <person name="Riley R."/>
            <person name="Clum A."/>
            <person name="Nolan M."/>
            <person name="Lipzen A."/>
            <person name="Salamov A."/>
            <person name="Henrissat B."/>
            <person name="Wiebenga A."/>
            <person name="De vries R.P."/>
            <person name="Grigoriev I.V."/>
            <person name="Mortensen U.H."/>
            <person name="Andersen M.R."/>
            <person name="Baker S.E."/>
        </authorList>
    </citation>
    <scope>NUCLEOTIDE SEQUENCE [LARGE SCALE GENOMIC DNA]</scope>
    <source>
        <strain evidence="2 3">CBS 121057</strain>
    </source>
</reference>
<dbReference type="EMBL" id="KZ826318">
    <property type="protein sequence ID" value="PYI11318.1"/>
    <property type="molecule type" value="Genomic_DNA"/>
</dbReference>
<evidence type="ECO:0008006" key="4">
    <source>
        <dbReference type="Google" id="ProtNLM"/>
    </source>
</evidence>
<dbReference type="Proteomes" id="UP000248423">
    <property type="component" value="Unassembled WGS sequence"/>
</dbReference>
<dbReference type="VEuPathDB" id="FungiDB:BO78DRAFT_131751"/>
<feature type="signal peptide" evidence="1">
    <location>
        <begin position="1"/>
        <end position="17"/>
    </location>
</feature>
<evidence type="ECO:0000313" key="3">
    <source>
        <dbReference type="Proteomes" id="UP000248423"/>
    </source>
</evidence>
<gene>
    <name evidence="2" type="ORF">BO78DRAFT_131751</name>
</gene>
<protein>
    <recommendedName>
        <fullName evidence="4">AA1-like domain-containing protein</fullName>
    </recommendedName>
</protein>
<evidence type="ECO:0000256" key="1">
    <source>
        <dbReference type="SAM" id="SignalP"/>
    </source>
</evidence>
<accession>A0A319EUH3</accession>